<dbReference type="Pfam" id="PF02838">
    <property type="entry name" value="Glyco_hydro_20b"/>
    <property type="match status" value="1"/>
</dbReference>
<dbReference type="InterPro" id="IPR049019">
    <property type="entry name" value="NagJ-like_helical"/>
</dbReference>
<comment type="caution">
    <text evidence="7">The sequence shown here is derived from an EMBL/GenBank/DDBJ whole genome shotgun (WGS) entry which is preliminary data.</text>
</comment>
<evidence type="ECO:0000313" key="8">
    <source>
        <dbReference type="Proteomes" id="UP001596083"/>
    </source>
</evidence>
<dbReference type="PANTHER" id="PTHR13170">
    <property type="entry name" value="O-GLCNACASE"/>
    <property type="match status" value="1"/>
</dbReference>
<dbReference type="Gene3D" id="3.20.20.80">
    <property type="entry name" value="Glycosidases"/>
    <property type="match status" value="1"/>
</dbReference>
<feature type="domain" description="GH84" evidence="6">
    <location>
        <begin position="258"/>
        <end position="538"/>
    </location>
</feature>
<dbReference type="InterPro" id="IPR017853">
    <property type="entry name" value="GH"/>
</dbReference>
<feature type="region of interest" description="Disordered" evidence="4">
    <location>
        <begin position="920"/>
        <end position="947"/>
    </location>
</feature>
<keyword evidence="2 3" id="KW-0326">Glycosidase</keyword>
<dbReference type="Gene3D" id="3.30.379.10">
    <property type="entry name" value="Chitobiase/beta-hexosaminidase domain 2-like"/>
    <property type="match status" value="1"/>
</dbReference>
<keyword evidence="8" id="KW-1185">Reference proteome</keyword>
<dbReference type="SUPFAM" id="SSF51445">
    <property type="entry name" value="(Trans)glycosidases"/>
    <property type="match status" value="1"/>
</dbReference>
<evidence type="ECO:0000259" key="5">
    <source>
        <dbReference type="PROSITE" id="PS50022"/>
    </source>
</evidence>
<dbReference type="EMBL" id="JBHSPB010000004">
    <property type="protein sequence ID" value="MFC5720261.1"/>
    <property type="molecule type" value="Genomic_DNA"/>
</dbReference>
<dbReference type="SUPFAM" id="SSF140657">
    <property type="entry name" value="Hyaluronidase post-catalytic domain-like"/>
    <property type="match status" value="1"/>
</dbReference>
<evidence type="ECO:0000259" key="6">
    <source>
        <dbReference type="PROSITE" id="PS52009"/>
    </source>
</evidence>
<dbReference type="RefSeq" id="WP_390315360.1">
    <property type="nucleotide sequence ID" value="NZ_JBHSPB010000004.1"/>
</dbReference>
<evidence type="ECO:0000256" key="2">
    <source>
        <dbReference type="ARBA" id="ARBA00023295"/>
    </source>
</evidence>
<evidence type="ECO:0000313" key="7">
    <source>
        <dbReference type="EMBL" id="MFC5720261.1"/>
    </source>
</evidence>
<evidence type="ECO:0000256" key="4">
    <source>
        <dbReference type="SAM" id="MobiDB-lite"/>
    </source>
</evidence>
<name>A0ABW0YUL1_9ACTN</name>
<dbReference type="Proteomes" id="UP001596083">
    <property type="component" value="Unassembled WGS sequence"/>
</dbReference>
<feature type="active site" description="Proton donor" evidence="3">
    <location>
        <position position="373"/>
    </location>
</feature>
<dbReference type="PANTHER" id="PTHR13170:SF16">
    <property type="entry name" value="PROTEIN O-GLCNACASE"/>
    <property type="match status" value="1"/>
</dbReference>
<gene>
    <name evidence="7" type="ORF">ACFP1Z_08810</name>
</gene>
<feature type="region of interest" description="Disordered" evidence="4">
    <location>
        <begin position="1"/>
        <end position="63"/>
    </location>
</feature>
<sequence length="1066" mass="112417">MPQGTSPTPHQDEETAVRFQGSNSSHGITTMRDDRRSGPDEAAGDGRPSSSPTGRGTGRAFLRGPRRAGVTVLAAALLGGLLGTAPEAAATPDPGPTASAPDRESEGALPPVWPRPQSARAQGPYAPVTPQVTLMSDPGTDQYTLRALRELLRGLGARTVVDAAPGGTPPTDGLIVYAGGQGAEGALRMLGAPVAGDLPSGGYRLATGRIADRPTVALAGSGSDGLFHATQTLRQLATARDGGRAFAGAVVRDWPGTVVRGITEGFYGEPWSREQRLAQLDFMGRTKLNRYLYAPGDDPYRQARWRAPYPAAQREEFRELAERARRNHVVLGWAVAPGQAMCFSSGDDVRALKRKVDAMWALGVRAFQLQFQDVSYSEWHCGADRDTFGSGPEAAAKAQARVAGALAAHLAAKGPEAAPLSLLPTEYFQDGRTAFRRALAQALDRRVEVAWTGVGVVPRTITGGELSDARAAFGHPLVTMDNYPVNDFAQDRVFLGPYTGREPAVATASAALLANAAEQPTASRIPLFTTADYAWNPKGYRPDESWEAALADLAGGDAAAREALRALAGNDASSMLGGDESAYLRPLLDDFWTALAGSSGTSGTDGRLDAAAERLRAAFRTMREAPQHLARVFDGDEVRPWLEQLGRYGEAGSRAVDMLTAQARGDGAEGWRAQLDVLRLRKVIGAGPATVGKGVLGPFLDQALARADGWTGVNRPLRTAGPATDGDPATALTPAAGAGPLTVRLPGTHPLTAVTVLTAPGAPVRGTVEAHDVSAGWQPLGTLSDSGWTQAAGRGVRADALRLVWAPGSTPPPVHEIAPWFADTPSAELELSRDRAEAELGGRPAAVGLRMVNRRPEPVREKLTVTAPEGVRVSAPAELAVPRGGVGTARVELAVPAGGRARTFTVPVRLGDQERTLTVAAYPPAGGPDLARGARASSSGDESRRFPAAAAVDGDAETRWSAKADDTAWWQMDLGRPVRLGRVVLHWQEAYAARYRIQVSPDGRTWREAAAVRSGEGGTETVRMDAPDTRFVRIQGEKRAGDAGYSLSEVEAYAVQEAAQDPARTP</sequence>
<protein>
    <submittedName>
        <fullName evidence="7">Beta-N-acetylglucosaminidase domain-containing protein</fullName>
    </submittedName>
</protein>
<dbReference type="PROSITE" id="PS50022">
    <property type="entry name" value="FA58C_3"/>
    <property type="match status" value="1"/>
</dbReference>
<feature type="region of interest" description="Disordered" evidence="4">
    <location>
        <begin position="86"/>
        <end position="137"/>
    </location>
</feature>
<dbReference type="InterPro" id="IPR029018">
    <property type="entry name" value="Hex-like_dom2"/>
</dbReference>
<dbReference type="InterPro" id="IPR000421">
    <property type="entry name" value="FA58C"/>
</dbReference>
<dbReference type="InterPro" id="IPR051822">
    <property type="entry name" value="Glycosyl_Hydrolase_84"/>
</dbReference>
<comment type="similarity">
    <text evidence="3">Belongs to the glycosyl hydrolase 84 family.</text>
</comment>
<keyword evidence="1 3" id="KW-0378">Hydrolase</keyword>
<dbReference type="InterPro" id="IPR011496">
    <property type="entry name" value="O-GlcNAcase_cat"/>
</dbReference>
<evidence type="ECO:0000256" key="1">
    <source>
        <dbReference type="ARBA" id="ARBA00022801"/>
    </source>
</evidence>
<proteinExistence type="inferred from homology"/>
<evidence type="ECO:0000256" key="3">
    <source>
        <dbReference type="PROSITE-ProRule" id="PRU01353"/>
    </source>
</evidence>
<dbReference type="Pfam" id="PF21774">
    <property type="entry name" value="NagJ_C"/>
    <property type="match status" value="1"/>
</dbReference>
<dbReference type="Gene3D" id="2.60.120.260">
    <property type="entry name" value="Galactose-binding domain-like"/>
    <property type="match status" value="1"/>
</dbReference>
<feature type="domain" description="F5/8 type C" evidence="5">
    <location>
        <begin position="920"/>
        <end position="1055"/>
    </location>
</feature>
<organism evidence="7 8">
    <name type="scientific">Streptomyces gamaensis</name>
    <dbReference type="NCBI Taxonomy" id="1763542"/>
    <lineage>
        <taxon>Bacteria</taxon>
        <taxon>Bacillati</taxon>
        <taxon>Actinomycetota</taxon>
        <taxon>Actinomycetes</taxon>
        <taxon>Kitasatosporales</taxon>
        <taxon>Streptomycetaceae</taxon>
        <taxon>Streptomyces</taxon>
    </lineage>
</organism>
<dbReference type="InterPro" id="IPR015882">
    <property type="entry name" value="HEX_bac_N"/>
</dbReference>
<dbReference type="InterPro" id="IPR008979">
    <property type="entry name" value="Galactose-bd-like_sf"/>
</dbReference>
<dbReference type="Pfam" id="PF07555">
    <property type="entry name" value="NAGidase"/>
    <property type="match status" value="1"/>
</dbReference>
<reference evidence="8" key="1">
    <citation type="journal article" date="2019" name="Int. J. Syst. Evol. Microbiol.">
        <title>The Global Catalogue of Microorganisms (GCM) 10K type strain sequencing project: providing services to taxonomists for standard genome sequencing and annotation.</title>
        <authorList>
            <consortium name="The Broad Institute Genomics Platform"/>
            <consortium name="The Broad Institute Genome Sequencing Center for Infectious Disease"/>
            <person name="Wu L."/>
            <person name="Ma J."/>
        </authorList>
    </citation>
    <scope>NUCLEOTIDE SEQUENCE [LARGE SCALE GENOMIC DNA]</scope>
    <source>
        <strain evidence="8">CGMCC 4.7304</strain>
    </source>
</reference>
<dbReference type="SUPFAM" id="SSF55545">
    <property type="entry name" value="beta-N-acetylhexosaminidase-like domain"/>
    <property type="match status" value="1"/>
</dbReference>
<accession>A0ABW0YUL1</accession>
<dbReference type="PROSITE" id="PS52009">
    <property type="entry name" value="GH84"/>
    <property type="match status" value="1"/>
</dbReference>
<dbReference type="Gene3D" id="1.20.58.460">
    <property type="entry name" value="Hyaluronidase post-catalytic domain-like"/>
    <property type="match status" value="1"/>
</dbReference>
<dbReference type="Pfam" id="PF00754">
    <property type="entry name" value="F5_F8_type_C"/>
    <property type="match status" value="1"/>
</dbReference>
<dbReference type="SUPFAM" id="SSF49785">
    <property type="entry name" value="Galactose-binding domain-like"/>
    <property type="match status" value="1"/>
</dbReference>